<accession>A0A8F5BMF7</accession>
<protein>
    <recommendedName>
        <fullName evidence="3">DUF1641 domain-containing protein</fullName>
    </recommendedName>
</protein>
<organism evidence="1 2">
    <name type="scientific">Saccharolobus shibatae (strain ATCC 51178 / DSM 5389 / JCM 8931 / NBRC 15437 / B12)</name>
    <name type="common">Sulfolobus shibatae</name>
    <dbReference type="NCBI Taxonomy" id="523848"/>
    <lineage>
        <taxon>Archaea</taxon>
        <taxon>Thermoproteota</taxon>
        <taxon>Thermoprotei</taxon>
        <taxon>Sulfolobales</taxon>
        <taxon>Sulfolobaceae</taxon>
        <taxon>Saccharolobus</taxon>
    </lineage>
</organism>
<name>A0A8F5BMF7_SACSH</name>
<dbReference type="InterPro" id="IPR012440">
    <property type="entry name" value="DUF1641"/>
</dbReference>
<dbReference type="PANTHER" id="PTHR38433:SF1">
    <property type="entry name" value="DUF1641 DOMAIN-CONTAINING PROTEIN"/>
    <property type="match status" value="1"/>
</dbReference>
<dbReference type="GeneID" id="65562461"/>
<dbReference type="OrthoDB" id="56850at2157"/>
<dbReference type="RefSeq" id="WP_218261279.1">
    <property type="nucleotide sequence ID" value="NZ_CP077717.1"/>
</dbReference>
<proteinExistence type="predicted"/>
<evidence type="ECO:0000313" key="2">
    <source>
        <dbReference type="Proteomes" id="UP000694018"/>
    </source>
</evidence>
<dbReference type="PANTHER" id="PTHR38433">
    <property type="match status" value="1"/>
</dbReference>
<evidence type="ECO:0000313" key="1">
    <source>
        <dbReference type="EMBL" id="QXJ27994.1"/>
    </source>
</evidence>
<dbReference type="Pfam" id="PF07849">
    <property type="entry name" value="DUF1641"/>
    <property type="match status" value="1"/>
</dbReference>
<reference evidence="1" key="1">
    <citation type="journal article" date="2021" name="Environ. Microbiol.">
        <title>New insights into the diversity and evolution of the archaeal mobilome from three complete genomes of Saccharolobus shibatae.</title>
        <authorList>
            <person name="Medvedeva S."/>
            <person name="Brandt D."/>
            <person name="Cvirkaite-Krupovic V."/>
            <person name="Liu Y."/>
            <person name="Severinov K."/>
            <person name="Ishino S."/>
            <person name="Ishino Y."/>
            <person name="Prangishvili D."/>
            <person name="Kalinowski J."/>
            <person name="Krupovic M."/>
        </authorList>
    </citation>
    <scope>NUCLEOTIDE SEQUENCE</scope>
    <source>
        <strain evidence="1">B12</strain>
    </source>
</reference>
<dbReference type="KEGG" id="sshi:J5U23_00862"/>
<dbReference type="AlphaFoldDB" id="A0A8F5BMF7"/>
<evidence type="ECO:0008006" key="3">
    <source>
        <dbReference type="Google" id="ProtNLM"/>
    </source>
</evidence>
<dbReference type="EMBL" id="CP077717">
    <property type="protein sequence ID" value="QXJ27994.1"/>
    <property type="molecule type" value="Genomic_DNA"/>
</dbReference>
<gene>
    <name evidence="1" type="ORF">J5U23_00862</name>
</gene>
<sequence length="374" mass="41887">MQTINLEKLASKIDDKKIDELAELIDLTPALNEALKKVNELKESGALDAIVNSAYVVKTFRDMLNDEAIQSLGNIVSSLLEFGKAISKPKTFENTMAIMDNSDVLADFVNKLKMLKEDGTLDVLINMAYTVRTLRDMLNDEAIQNLASTVSSSLEVMKLITQKAEPVKVLLDKSSVINDLLARLEDMKNDGTLDVLMNSAYVVKTFRDMLNDEAIQNLGRYISNSLEIMREIDDDTLKSIKSTVKKMRLIENVLNKVEELDRNGALDVAFDIAYVAKTLRDMLNDEAITHLSSYVSQFLEVYPKAMDFFEITLSNVPYRMMRAIASEEVKKTLESPPQISLGGIVRLLSDPEIQRGLGVIFTVIRAIGKEFSTK</sequence>
<dbReference type="Proteomes" id="UP000694018">
    <property type="component" value="Chromosome"/>
</dbReference>